<dbReference type="InterPro" id="IPR016208">
    <property type="entry name" value="Ald_Oxase/xanthine_DH-like"/>
</dbReference>
<evidence type="ECO:0000256" key="1">
    <source>
        <dbReference type="ARBA" id="ARBA00022630"/>
    </source>
</evidence>
<evidence type="ECO:0000259" key="4">
    <source>
        <dbReference type="PROSITE" id="PS50076"/>
    </source>
</evidence>
<dbReference type="Gene3D" id="3.10.20.30">
    <property type="match status" value="1"/>
</dbReference>
<dbReference type="InterPro" id="IPR036318">
    <property type="entry name" value="FAD-bd_PCMH-like_sf"/>
</dbReference>
<reference evidence="6" key="1">
    <citation type="submission" date="2022-01" db="EMBL/GenBank/DDBJ databases">
        <authorList>
            <person name="Braso-Vives M."/>
        </authorList>
    </citation>
    <scope>NUCLEOTIDE SEQUENCE</scope>
</reference>
<proteinExistence type="predicted"/>
<protein>
    <submittedName>
        <fullName evidence="6">AOX1 protein</fullName>
    </submittedName>
</protein>
<dbReference type="GO" id="GO:0016491">
    <property type="term" value="F:oxidoreductase activity"/>
    <property type="evidence" value="ECO:0007669"/>
    <property type="project" value="InterPro"/>
</dbReference>
<dbReference type="SUPFAM" id="SSF46565">
    <property type="entry name" value="Chaperone J-domain"/>
    <property type="match status" value="1"/>
</dbReference>
<dbReference type="PANTHER" id="PTHR45444">
    <property type="entry name" value="XANTHINE DEHYDROGENASE"/>
    <property type="match status" value="1"/>
</dbReference>
<dbReference type="PROSITE" id="PS51387">
    <property type="entry name" value="FAD_PCMH"/>
    <property type="match status" value="1"/>
</dbReference>
<dbReference type="InterPro" id="IPR012675">
    <property type="entry name" value="Beta-grasp_dom_sf"/>
</dbReference>
<sequence>MVSRYNPTQRKVLHLAVNACLAPICSLHGAAVTTVEGIGSTRTRLHPVQERLAKAHGSQCGFCTPGIVMSMYTLLRNHPTPDMEQLEAAFQGNLCRCTGYRPILEGYKTFTKEFQGCCGGMAGNGCCRNGQNGQAANGQAANGQASNGHAANGQAANGQTSNGHAVNGQATNGQTSNGHAVNGQATNGDTGNGWNEDVSKELFQVSEFQPLDPTQEPIFPPELMKTESSELTTLKFAGERVTWIKPATFKEVLELKAKNPRAKLVIGNSEIGVEVKFKNCEYPLIIAPGHLPEINFHRYTEHGITFGAGCTLTYLNDTLAEAIHDLPEHQTRLFAAIVEMLRWFAGHQIRNVGCIGGNIVTASPISDLNPIFLSAGCTVTVMSHQGGSRVVKMDHAFFPGYRKTALTPEEVMVSLDVPFTKEVFVIVLLQSKPTPINMATGDSRDQEGLYAKLSVTPTATREEIVDSYQKEVLLYHEQAAKLNRKDPARKEAEYRYREVSDAFTILSDLSYRQQYDDSQVVPDLPTFTRKALKNPKNYCVKHNKQSITVFLPNNLAKVWLEKCEEHHGTQATNGGHCAQVGGQSNYFDLRPTCF</sequence>
<evidence type="ECO:0000256" key="2">
    <source>
        <dbReference type="ARBA" id="ARBA00022827"/>
    </source>
</evidence>
<organism evidence="6 7">
    <name type="scientific">Branchiostoma lanceolatum</name>
    <name type="common">Common lancelet</name>
    <name type="synonym">Amphioxus lanceolatum</name>
    <dbReference type="NCBI Taxonomy" id="7740"/>
    <lineage>
        <taxon>Eukaryota</taxon>
        <taxon>Metazoa</taxon>
        <taxon>Chordata</taxon>
        <taxon>Cephalochordata</taxon>
        <taxon>Leptocardii</taxon>
        <taxon>Amphioxiformes</taxon>
        <taxon>Branchiostomatidae</taxon>
        <taxon>Branchiostoma</taxon>
    </lineage>
</organism>
<dbReference type="PROSITE" id="PS50076">
    <property type="entry name" value="DNAJ_2"/>
    <property type="match status" value="1"/>
</dbReference>
<name>A0A8J9ZRY4_BRALA</name>
<dbReference type="InterPro" id="IPR002346">
    <property type="entry name" value="Mopterin_DH_FAD-bd"/>
</dbReference>
<dbReference type="FunFam" id="1.10.150.120:FF:000001">
    <property type="entry name" value="Aldehyde oxidase 1"/>
    <property type="match status" value="1"/>
</dbReference>
<dbReference type="AlphaFoldDB" id="A0A8J9ZRY4"/>
<dbReference type="FunFam" id="3.30.465.10:FF:000004">
    <property type="entry name" value="Xanthine dehydrogenase/oxidase"/>
    <property type="match status" value="1"/>
</dbReference>
<dbReference type="FunFam" id="3.30.43.10:FF:000001">
    <property type="entry name" value="Xanthine dehydrogenase/oxidase"/>
    <property type="match status" value="1"/>
</dbReference>
<dbReference type="Pfam" id="PF01799">
    <property type="entry name" value="Fer2_2"/>
    <property type="match status" value="1"/>
</dbReference>
<accession>A0A8J9ZRY4</accession>
<dbReference type="Gene3D" id="3.30.43.10">
    <property type="entry name" value="Uridine Diphospho-n-acetylenolpyruvylglucosamine Reductase, domain 2"/>
    <property type="match status" value="1"/>
</dbReference>
<feature type="domain" description="FAD-binding PCMH-type" evidence="5">
    <location>
        <begin position="236"/>
        <end position="422"/>
    </location>
</feature>
<dbReference type="Gene3D" id="1.10.150.120">
    <property type="entry name" value="[2Fe-2S]-binding domain"/>
    <property type="match status" value="1"/>
</dbReference>
<dbReference type="Gene3D" id="3.30.465.10">
    <property type="match status" value="1"/>
</dbReference>
<dbReference type="SUPFAM" id="SSF47741">
    <property type="entry name" value="CO dehydrogenase ISP C-domain like"/>
    <property type="match status" value="1"/>
</dbReference>
<dbReference type="GO" id="GO:0071949">
    <property type="term" value="F:FAD binding"/>
    <property type="evidence" value="ECO:0007669"/>
    <property type="project" value="InterPro"/>
</dbReference>
<dbReference type="InterPro" id="IPR016166">
    <property type="entry name" value="FAD-bd_PCMH"/>
</dbReference>
<keyword evidence="1" id="KW-0285">Flavoprotein</keyword>
<dbReference type="OrthoDB" id="8300278at2759"/>
<evidence type="ECO:0000313" key="7">
    <source>
        <dbReference type="Proteomes" id="UP000838412"/>
    </source>
</evidence>
<dbReference type="GO" id="GO:0005506">
    <property type="term" value="F:iron ion binding"/>
    <property type="evidence" value="ECO:0007669"/>
    <property type="project" value="InterPro"/>
</dbReference>
<dbReference type="PANTHER" id="PTHR45444:SF3">
    <property type="entry name" value="XANTHINE DEHYDROGENASE"/>
    <property type="match status" value="1"/>
</dbReference>
<dbReference type="SUPFAM" id="SSF56176">
    <property type="entry name" value="FAD-binding/transporter-associated domain-like"/>
    <property type="match status" value="1"/>
</dbReference>
<dbReference type="InterPro" id="IPR036884">
    <property type="entry name" value="2Fe-2S-bd_dom_sf"/>
</dbReference>
<dbReference type="InterPro" id="IPR001623">
    <property type="entry name" value="DnaJ_domain"/>
</dbReference>
<feature type="compositionally biased region" description="Low complexity" evidence="3">
    <location>
        <begin position="134"/>
        <end position="163"/>
    </location>
</feature>
<feature type="domain" description="J" evidence="4">
    <location>
        <begin position="448"/>
        <end position="519"/>
    </location>
</feature>
<dbReference type="Gene3D" id="1.10.287.110">
    <property type="entry name" value="DnaJ domain"/>
    <property type="match status" value="1"/>
</dbReference>
<evidence type="ECO:0000313" key="6">
    <source>
        <dbReference type="EMBL" id="CAH1262446.1"/>
    </source>
</evidence>
<feature type="region of interest" description="Disordered" evidence="3">
    <location>
        <begin position="134"/>
        <end position="196"/>
    </location>
</feature>
<feature type="compositionally biased region" description="Polar residues" evidence="3">
    <location>
        <begin position="168"/>
        <end position="193"/>
    </location>
</feature>
<keyword evidence="2" id="KW-0274">FAD</keyword>
<dbReference type="Pfam" id="PF00226">
    <property type="entry name" value="DnaJ"/>
    <property type="match status" value="1"/>
</dbReference>
<evidence type="ECO:0000256" key="3">
    <source>
        <dbReference type="SAM" id="MobiDB-lite"/>
    </source>
</evidence>
<evidence type="ECO:0000259" key="5">
    <source>
        <dbReference type="PROSITE" id="PS51387"/>
    </source>
</evidence>
<dbReference type="InterPro" id="IPR016167">
    <property type="entry name" value="FAD-bd_PCMH_sub1"/>
</dbReference>
<dbReference type="InterPro" id="IPR016169">
    <property type="entry name" value="FAD-bd_PCMH_sub2"/>
</dbReference>
<dbReference type="EMBL" id="OV696689">
    <property type="protein sequence ID" value="CAH1262446.1"/>
    <property type="molecule type" value="Genomic_DNA"/>
</dbReference>
<dbReference type="CDD" id="cd06257">
    <property type="entry name" value="DnaJ"/>
    <property type="match status" value="1"/>
</dbReference>
<dbReference type="Proteomes" id="UP000838412">
    <property type="component" value="Chromosome 4"/>
</dbReference>
<dbReference type="InterPro" id="IPR036869">
    <property type="entry name" value="J_dom_sf"/>
</dbReference>
<dbReference type="Pfam" id="PF00941">
    <property type="entry name" value="FAD_binding_5"/>
    <property type="match status" value="1"/>
</dbReference>
<keyword evidence="7" id="KW-1185">Reference proteome</keyword>
<dbReference type="InterPro" id="IPR002888">
    <property type="entry name" value="2Fe-2S-bd"/>
</dbReference>
<gene>
    <name evidence="6" type="primary">AOX1</name>
    <name evidence="6" type="ORF">BLAG_LOCUS17496</name>
</gene>